<evidence type="ECO:0000313" key="1">
    <source>
        <dbReference type="EMBL" id="GHA48399.1"/>
    </source>
</evidence>
<reference evidence="2" key="1">
    <citation type="journal article" date="2019" name="Int. J. Syst. Evol. Microbiol.">
        <title>The Global Catalogue of Microorganisms (GCM) 10K type strain sequencing project: providing services to taxonomists for standard genome sequencing and annotation.</title>
        <authorList>
            <consortium name="The Broad Institute Genomics Platform"/>
            <consortium name="The Broad Institute Genome Sequencing Center for Infectious Disease"/>
            <person name="Wu L."/>
            <person name="Ma J."/>
        </authorList>
    </citation>
    <scope>NUCLEOTIDE SEQUENCE [LARGE SCALE GENOMIC DNA]</scope>
    <source>
        <strain evidence="2">KCTC 32465</strain>
    </source>
</reference>
<organism evidence="1 2">
    <name type="scientific">Paramylibacter ulvae</name>
    <dbReference type="NCBI Taxonomy" id="1651968"/>
    <lineage>
        <taxon>Bacteria</taxon>
        <taxon>Pseudomonadati</taxon>
        <taxon>Pseudomonadota</taxon>
        <taxon>Alphaproteobacteria</taxon>
        <taxon>Rhodobacterales</taxon>
        <taxon>Paracoccaceae</taxon>
        <taxon>Paramylibacter</taxon>
    </lineage>
</organism>
<evidence type="ECO:0000313" key="2">
    <source>
        <dbReference type="Proteomes" id="UP000634455"/>
    </source>
</evidence>
<keyword evidence="2" id="KW-1185">Reference proteome</keyword>
<proteinExistence type="predicted"/>
<dbReference type="RefSeq" id="WP_189639670.1">
    <property type="nucleotide sequence ID" value="NZ_BMZF01000002.1"/>
</dbReference>
<name>A0ABQ3D387_9RHOB</name>
<protein>
    <submittedName>
        <fullName evidence="1">Uncharacterized protein</fullName>
    </submittedName>
</protein>
<dbReference type="Proteomes" id="UP000634455">
    <property type="component" value="Unassembled WGS sequence"/>
</dbReference>
<sequence>MKIAAIGNSHIGALKLGWDSISKKHKDVEITFFAAAREALQDMELKDGKLVPTNDVLARRLEQFSNGVSAIDPEQYDAFFIVGGWKIFPVDKRTSTAVQSTIASDSFENTVGGNLAKLLRSATDKPIYLGHNPLRAQSKAFVKEFKSMSLSYAQRIDAVQKVAQEHSVTVVSQPVKTRSSEFSTVEKYAKSSARLRSAQLNDVIEEKKKRNEKRIALGKKPLKIANPKKLSHGKNEKSHMNGDYGALYMSALLSTMK</sequence>
<accession>A0ABQ3D387</accession>
<dbReference type="EMBL" id="BMZF01000002">
    <property type="protein sequence ID" value="GHA48399.1"/>
    <property type="molecule type" value="Genomic_DNA"/>
</dbReference>
<gene>
    <name evidence="1" type="ORF">GCM10008927_11840</name>
</gene>
<comment type="caution">
    <text evidence="1">The sequence shown here is derived from an EMBL/GenBank/DDBJ whole genome shotgun (WGS) entry which is preliminary data.</text>
</comment>